<dbReference type="Proteomes" id="UP000030512">
    <property type="component" value="Chromosome"/>
</dbReference>
<accession>A0A126T413</accession>
<keyword evidence="2" id="KW-1185">Reference proteome</keyword>
<reference evidence="1 2" key="1">
    <citation type="journal article" date="2015" name="Environ. Microbiol.">
        <title>Methane oxidation coupled to nitrate reduction under hypoxia by the Gammaproteobacterium Methylomonas denitrificans, sp. nov. type strain FJG1.</title>
        <authorList>
            <person name="Kits K.D."/>
            <person name="Klotz M.G."/>
            <person name="Stein L.Y."/>
        </authorList>
    </citation>
    <scope>NUCLEOTIDE SEQUENCE [LARGE SCALE GENOMIC DNA]</scope>
    <source>
        <strain evidence="1 2">FJG1</strain>
    </source>
</reference>
<dbReference type="AlphaFoldDB" id="A0A126T413"/>
<dbReference type="EMBL" id="CP014476">
    <property type="protein sequence ID" value="AMK76800.1"/>
    <property type="molecule type" value="Genomic_DNA"/>
</dbReference>
<gene>
    <name evidence="1" type="ORF">JT25_009915</name>
</gene>
<name>A0A126T413_9GAMM</name>
<sequence>MNIYKLNLIDRLRRVAIFAERFFRASQQEKIGKNHATAYAFGAPIRPRHLVPTQQGVETWALA</sequence>
<organism evidence="1 2">
    <name type="scientific">Methylomonas denitrificans</name>
    <dbReference type="NCBI Taxonomy" id="1538553"/>
    <lineage>
        <taxon>Bacteria</taxon>
        <taxon>Pseudomonadati</taxon>
        <taxon>Pseudomonadota</taxon>
        <taxon>Gammaproteobacteria</taxon>
        <taxon>Methylococcales</taxon>
        <taxon>Methylococcaceae</taxon>
        <taxon>Methylomonas</taxon>
    </lineage>
</organism>
<protein>
    <submittedName>
        <fullName evidence="1">Uncharacterized protein</fullName>
    </submittedName>
</protein>
<evidence type="ECO:0000313" key="2">
    <source>
        <dbReference type="Proteomes" id="UP000030512"/>
    </source>
</evidence>
<evidence type="ECO:0000313" key="1">
    <source>
        <dbReference type="EMBL" id="AMK76800.1"/>
    </source>
</evidence>
<dbReference type="KEGG" id="mdn:JT25_009915"/>
<proteinExistence type="predicted"/>